<dbReference type="PANTHER" id="PTHR30026">
    <property type="entry name" value="OUTER MEMBRANE PROTEIN TOLC"/>
    <property type="match status" value="1"/>
</dbReference>
<protein>
    <submittedName>
        <fullName evidence="9">Outer membrane efflux family protein</fullName>
    </submittedName>
</protein>
<keyword evidence="8" id="KW-0732">Signal</keyword>
<evidence type="ECO:0000313" key="9">
    <source>
        <dbReference type="EMBL" id="EXY72598.1"/>
    </source>
</evidence>
<dbReference type="Gene3D" id="1.20.1600.10">
    <property type="entry name" value="Outer membrane efflux proteins (OEP)"/>
    <property type="match status" value="1"/>
</dbReference>
<dbReference type="GO" id="GO:0015562">
    <property type="term" value="F:efflux transmembrane transporter activity"/>
    <property type="evidence" value="ECO:0007669"/>
    <property type="project" value="InterPro"/>
</dbReference>
<keyword evidence="3" id="KW-0813">Transport</keyword>
<evidence type="ECO:0000256" key="2">
    <source>
        <dbReference type="ARBA" id="ARBA00007613"/>
    </source>
</evidence>
<evidence type="ECO:0000256" key="4">
    <source>
        <dbReference type="ARBA" id="ARBA00022452"/>
    </source>
</evidence>
<dbReference type="AlphaFoldDB" id="A0A015UF78"/>
<name>A0A015UF78_BACFG</name>
<evidence type="ECO:0000256" key="8">
    <source>
        <dbReference type="SAM" id="SignalP"/>
    </source>
</evidence>
<evidence type="ECO:0000256" key="3">
    <source>
        <dbReference type="ARBA" id="ARBA00022448"/>
    </source>
</evidence>
<feature type="signal peptide" evidence="8">
    <location>
        <begin position="1"/>
        <end position="27"/>
    </location>
</feature>
<comment type="subcellular location">
    <subcellularLocation>
        <location evidence="1">Cell outer membrane</location>
    </subcellularLocation>
</comment>
<evidence type="ECO:0000313" key="10">
    <source>
        <dbReference type="Proteomes" id="UP000020529"/>
    </source>
</evidence>
<dbReference type="InterPro" id="IPR051906">
    <property type="entry name" value="TolC-like"/>
</dbReference>
<gene>
    <name evidence="9" type="ORF">M124_3510</name>
</gene>
<keyword evidence="6" id="KW-0472">Membrane</keyword>
<keyword evidence="5" id="KW-0812">Transmembrane</keyword>
<reference evidence="9 10" key="1">
    <citation type="submission" date="2014-02" db="EMBL/GenBank/DDBJ databases">
        <authorList>
            <person name="Sears C."/>
            <person name="Carroll K."/>
            <person name="Sack B.R."/>
            <person name="Qadri F."/>
            <person name="Myers L.L."/>
            <person name="Chung G.-T."/>
            <person name="Escheverria P."/>
            <person name="Fraser C.M."/>
            <person name="Sadzewicz L."/>
            <person name="Shefchek K.A."/>
            <person name="Tallon L."/>
            <person name="Das S.P."/>
            <person name="Daugherty S."/>
            <person name="Mongodin E.F."/>
        </authorList>
    </citation>
    <scope>NUCLEOTIDE SEQUENCE [LARGE SCALE GENOMIC DNA]</scope>
    <source>
        <strain evidence="10">3988T(B)14</strain>
    </source>
</reference>
<keyword evidence="7" id="KW-0998">Cell outer membrane</keyword>
<evidence type="ECO:0000256" key="5">
    <source>
        <dbReference type="ARBA" id="ARBA00022692"/>
    </source>
</evidence>
<dbReference type="GO" id="GO:0015288">
    <property type="term" value="F:porin activity"/>
    <property type="evidence" value="ECO:0007669"/>
    <property type="project" value="TreeGrafter"/>
</dbReference>
<proteinExistence type="inferred from homology"/>
<dbReference type="PANTHER" id="PTHR30026:SF20">
    <property type="entry name" value="OUTER MEMBRANE PROTEIN TOLC"/>
    <property type="match status" value="1"/>
</dbReference>
<dbReference type="GO" id="GO:0009279">
    <property type="term" value="C:cell outer membrane"/>
    <property type="evidence" value="ECO:0007669"/>
    <property type="project" value="UniProtKB-SubCell"/>
</dbReference>
<organism evidence="9 10">
    <name type="scientific">Bacteroides fragilis str. 3988T(B)14</name>
    <dbReference type="NCBI Taxonomy" id="1339315"/>
    <lineage>
        <taxon>Bacteria</taxon>
        <taxon>Pseudomonadati</taxon>
        <taxon>Bacteroidota</taxon>
        <taxon>Bacteroidia</taxon>
        <taxon>Bacteroidales</taxon>
        <taxon>Bacteroidaceae</taxon>
        <taxon>Bacteroides</taxon>
    </lineage>
</organism>
<comment type="similarity">
    <text evidence="2">Belongs to the outer membrane factor (OMF) (TC 1.B.17) family.</text>
</comment>
<evidence type="ECO:0000256" key="7">
    <source>
        <dbReference type="ARBA" id="ARBA00023237"/>
    </source>
</evidence>
<accession>A0A015UF78</accession>
<evidence type="ECO:0000256" key="1">
    <source>
        <dbReference type="ARBA" id="ARBA00004442"/>
    </source>
</evidence>
<dbReference type="EMBL" id="JGCY01000398">
    <property type="protein sequence ID" value="EXY72598.1"/>
    <property type="molecule type" value="Genomic_DNA"/>
</dbReference>
<dbReference type="Proteomes" id="UP000020529">
    <property type="component" value="Unassembled WGS sequence"/>
</dbReference>
<feature type="chain" id="PRO_5001479638" evidence="8">
    <location>
        <begin position="28"/>
        <end position="491"/>
    </location>
</feature>
<comment type="caution">
    <text evidence="9">The sequence shown here is derived from an EMBL/GenBank/DDBJ whole genome shotgun (WGS) entry which is preliminary data.</text>
</comment>
<sequence length="491" mass="55072">MNKMKCFLSKKMLLAVVVLLSVGYVQAQEAKDIVLLTLDKALEIALSENPTMKVAGQEIQLKKEAKKEAYGGLFPEVSLTGSYSRTLKKQTMVMDFGGESQTIQVGSDNSYNGGLNVSLPVFAPTLYKSINLTKTDVELAVEKARSSKLDLVNQVTKAYYQLLLAQDSYKVLLQSYAQAEANYEVVKAKYEQGTVSEYDKIRADVQVRSLKPSVVSAGNGVNLARLQLQVLMGMDTEVEIAADGNLKDYEMVMFRRQMESNQLNLNNNSDLKQLDLNADLLKKTLAVQRTNFMPTLAASFNYSYTSLNNDFKMSHYKWFPYSTVGLSLSIPLFKASNFTKVKQTKIQMQQLAENRTNVYRQLTMQATSYLDNMAASTEQVVSNKEGIVQAEKGRLIAQKRYEVGKGTILELNDSEVALTQAQLTYNQSIYDYLVAKADLDQVLGREEVTEGEFYQFNLSSCIRQQNSLTAQFVSFSLSNLANIFYPPQFLQ</sequence>
<evidence type="ECO:0000256" key="6">
    <source>
        <dbReference type="ARBA" id="ARBA00023136"/>
    </source>
</evidence>
<dbReference type="Pfam" id="PF02321">
    <property type="entry name" value="OEP"/>
    <property type="match status" value="2"/>
</dbReference>
<dbReference type="SUPFAM" id="SSF56954">
    <property type="entry name" value="Outer membrane efflux proteins (OEP)"/>
    <property type="match status" value="1"/>
</dbReference>
<dbReference type="InterPro" id="IPR003423">
    <property type="entry name" value="OMP_efflux"/>
</dbReference>
<dbReference type="GO" id="GO:1990281">
    <property type="term" value="C:efflux pump complex"/>
    <property type="evidence" value="ECO:0007669"/>
    <property type="project" value="TreeGrafter"/>
</dbReference>
<dbReference type="PATRIC" id="fig|1339315.3.peg.4163"/>
<keyword evidence="4" id="KW-1134">Transmembrane beta strand</keyword>